<dbReference type="AlphaFoldDB" id="A0A1D8GZE6"/>
<evidence type="ECO:0000313" key="3">
    <source>
        <dbReference type="EMBL" id="AOT85611.1"/>
    </source>
</evidence>
<reference evidence="4" key="1">
    <citation type="submission" date="2016-02" db="EMBL/GenBank/DDBJ databases">
        <title>Identification cDNA and genome structures of two Phospholipase A2 isoforms, acidic PLA2 and PLA2 PA3/PA3B/PA5 of Nemopilema nomurai Venom.</title>
        <authorList>
            <person name="Kwon Y.C."/>
            <person name="Heo Y."/>
            <person name="Shin K."/>
            <person name="Yum S."/>
            <person name="Kim E."/>
        </authorList>
    </citation>
    <scope>NUCLEOTIDE SEQUENCE</scope>
</reference>
<feature type="chain" id="PRO_5009107615" evidence="1">
    <location>
        <begin position="17"/>
        <end position="160"/>
    </location>
</feature>
<keyword evidence="4" id="KW-0378">Hydrolase</keyword>
<dbReference type="InterPro" id="IPR016090">
    <property type="entry name" value="PLA2-like_dom"/>
</dbReference>
<dbReference type="GO" id="GO:0004623">
    <property type="term" value="F:phospholipase A2 activity"/>
    <property type="evidence" value="ECO:0007669"/>
    <property type="project" value="UniProtKB-EC"/>
</dbReference>
<dbReference type="PANTHER" id="PTHR12253">
    <property type="entry name" value="RH14732P"/>
    <property type="match status" value="1"/>
</dbReference>
<evidence type="ECO:0000256" key="1">
    <source>
        <dbReference type="SAM" id="SignalP"/>
    </source>
</evidence>
<dbReference type="EC" id="3.1.1.4" evidence="3 4"/>
<dbReference type="InterPro" id="IPR036444">
    <property type="entry name" value="PLipase_A2_dom_sf"/>
</dbReference>
<name>A0A1D8GZE6_9CNID</name>
<proteinExistence type="evidence at transcript level"/>
<dbReference type="SUPFAM" id="SSF48619">
    <property type="entry name" value="Phospholipase A2, PLA2"/>
    <property type="match status" value="1"/>
</dbReference>
<dbReference type="Pfam" id="PF05826">
    <property type="entry name" value="Phospholip_A2_2"/>
    <property type="match status" value="1"/>
</dbReference>
<organism evidence="4">
    <name type="scientific">Nemopilema nomurai</name>
    <dbReference type="NCBI Taxonomy" id="321803"/>
    <lineage>
        <taxon>Eukaryota</taxon>
        <taxon>Metazoa</taxon>
        <taxon>Cnidaria</taxon>
        <taxon>Scyphozoa</taxon>
        <taxon>Rhizostomeae</taxon>
        <taxon>Rhizostomatidae</taxon>
        <taxon>Nemopilema</taxon>
    </lineage>
</organism>
<feature type="signal peptide" evidence="1">
    <location>
        <begin position="1"/>
        <end position="16"/>
    </location>
</feature>
<dbReference type="Gene3D" id="1.20.90.10">
    <property type="entry name" value="Phospholipase A2 domain"/>
    <property type="match status" value="1"/>
</dbReference>
<keyword evidence="1" id="KW-0732">Signal</keyword>
<dbReference type="GO" id="GO:0050482">
    <property type="term" value="P:arachidonate secretion"/>
    <property type="evidence" value="ECO:0007669"/>
    <property type="project" value="InterPro"/>
</dbReference>
<sequence length="160" mass="18510">MKLTVLLLLVAVQVFADIDELHELEKSTESESRSEAFANTDELNKRIIMPGTLWCGMANKTKHDNDLGEYADVDSRCRAHYKCDRKVFAFSKKYGYRNWKPYTLSDCVCDEDYYNCLKDVKENKQPALLVGKLFFNILQVPCLRFNADGLKATKEKSKFF</sequence>
<evidence type="ECO:0000259" key="2">
    <source>
        <dbReference type="Pfam" id="PF05826"/>
    </source>
</evidence>
<dbReference type="SMR" id="A0A1D8GZE6"/>
<feature type="domain" description="Phospholipase A2-like central" evidence="2">
    <location>
        <begin position="48"/>
        <end position="144"/>
    </location>
</feature>
<evidence type="ECO:0000313" key="4">
    <source>
        <dbReference type="EMBL" id="AOT85613.1"/>
    </source>
</evidence>
<protein>
    <submittedName>
        <fullName evidence="4">Acidic PLA2 PA4</fullName>
    </submittedName>
    <submittedName>
        <fullName evidence="3">Acidic phospholipase A2 PA4</fullName>
        <ecNumber evidence="3 4">3.1.1.4</ecNumber>
    </submittedName>
</protein>
<dbReference type="EMBL" id="KU821679">
    <property type="protein sequence ID" value="AOT85611.1"/>
    <property type="molecule type" value="mRNA"/>
</dbReference>
<dbReference type="GO" id="GO:0006644">
    <property type="term" value="P:phospholipid metabolic process"/>
    <property type="evidence" value="ECO:0007669"/>
    <property type="project" value="InterPro"/>
</dbReference>
<dbReference type="EMBL" id="KU821681">
    <property type="protein sequence ID" value="AOT85613.1"/>
    <property type="molecule type" value="Genomic_DNA"/>
</dbReference>
<accession>A0A1D8GZE6</accession>